<dbReference type="InterPro" id="IPR014710">
    <property type="entry name" value="RmlC-like_jellyroll"/>
</dbReference>
<dbReference type="InterPro" id="IPR017627">
    <property type="entry name" value="UGHY"/>
</dbReference>
<protein>
    <submittedName>
        <fullName evidence="1">(S)-ureidoglycine aminohydrolase</fullName>
    </submittedName>
</protein>
<dbReference type="AlphaFoldDB" id="A0A2K8K4Y4"/>
<sequence length="250" mass="28148">MMQNIGLTRSRLGRSHALIAPDSHEAVTLPDWRHAQLVHLITPDLGARFSMFLAAAMPGFSTDSPMAGYERFILVRNGAIILSDTQGSRRLQRDDYAYLPADHPHRLYSEESASFLVLERQYSPRPKCGAPSAFLASLGERQSNPLKGDERLQVAKLLPEGPMWDMEINTMTFEPGASLPYVETHFMEHGLLMLDGGGIYRLADDWYPVMADDAIWMGPFCPQWFGAIGKHEARYLIYKNWNRDPNPGPS</sequence>
<name>A0A2K8K4Y4_9RHOB</name>
<dbReference type="NCBIfam" id="TIGR03214">
    <property type="entry name" value="ura-cupin"/>
    <property type="match status" value="1"/>
</dbReference>
<dbReference type="GO" id="GO:0071522">
    <property type="term" value="F:ureidoglycine aminohydrolase activity"/>
    <property type="evidence" value="ECO:0007669"/>
    <property type="project" value="InterPro"/>
</dbReference>
<dbReference type="OrthoDB" id="9814939at2"/>
<keyword evidence="1" id="KW-0378">Hydrolase</keyword>
<dbReference type="CDD" id="cd02212">
    <property type="entry name" value="cupin_UGlyAH_C"/>
    <property type="match status" value="1"/>
</dbReference>
<dbReference type="Gene3D" id="2.60.120.10">
    <property type="entry name" value="Jelly Rolls"/>
    <property type="match status" value="2"/>
</dbReference>
<proteinExistence type="predicted"/>
<dbReference type="EMBL" id="CP024899">
    <property type="protein sequence ID" value="ATX64524.1"/>
    <property type="molecule type" value="Genomic_DNA"/>
</dbReference>
<dbReference type="PANTHER" id="PTHR34571">
    <property type="entry name" value="(S)-UREIDOGLYCINE AMINOHYDROLASE"/>
    <property type="match status" value="1"/>
</dbReference>
<dbReference type="RefSeq" id="WP_084634644.1">
    <property type="nucleotide sequence ID" value="NZ_CP024899.1"/>
</dbReference>
<dbReference type="STRING" id="441209.GCA_001870665_00214"/>
<dbReference type="SUPFAM" id="SSF51182">
    <property type="entry name" value="RmlC-like cupins"/>
    <property type="match status" value="1"/>
</dbReference>
<accession>A0A2K8K4Y4</accession>
<dbReference type="KEGG" id="rbg:BG454_00640"/>
<dbReference type="Proteomes" id="UP000228948">
    <property type="component" value="Chromosome"/>
</dbReference>
<organism evidence="1 2">
    <name type="scientific">Roseinatronobacter bogoriensis subsp. barguzinensis</name>
    <dbReference type="NCBI Taxonomy" id="441209"/>
    <lineage>
        <taxon>Bacteria</taxon>
        <taxon>Pseudomonadati</taxon>
        <taxon>Pseudomonadota</taxon>
        <taxon>Alphaproteobacteria</taxon>
        <taxon>Rhodobacterales</taxon>
        <taxon>Paracoccaceae</taxon>
        <taxon>Roseinatronobacter</taxon>
    </lineage>
</organism>
<dbReference type="InterPro" id="IPR044697">
    <property type="entry name" value="UGlyAH_cupin_C"/>
</dbReference>
<dbReference type="InterPro" id="IPR011051">
    <property type="entry name" value="RmlC_Cupin_sf"/>
</dbReference>
<keyword evidence="2" id="KW-1185">Reference proteome</keyword>
<dbReference type="PANTHER" id="PTHR34571:SF1">
    <property type="entry name" value="(S)-UREIDOGLYCINE AMINOHYDROLASE"/>
    <property type="match status" value="1"/>
</dbReference>
<evidence type="ECO:0000313" key="1">
    <source>
        <dbReference type="EMBL" id="ATX64524.1"/>
    </source>
</evidence>
<evidence type="ECO:0000313" key="2">
    <source>
        <dbReference type="Proteomes" id="UP000228948"/>
    </source>
</evidence>
<gene>
    <name evidence="1" type="ORF">BG454_00640</name>
</gene>
<reference evidence="1 2" key="1">
    <citation type="submission" date="2017-11" db="EMBL/GenBank/DDBJ databases">
        <title>Revised Sequence and Annotation of the Rhodobaca barguzinensis strain alga05 Genome.</title>
        <authorList>
            <person name="Kopejtka K."/>
            <person name="Tomasch J.M."/>
            <person name="Bunk B."/>
            <person name="Koblizek M."/>
        </authorList>
    </citation>
    <scope>NUCLEOTIDE SEQUENCE [LARGE SCALE GENOMIC DNA]</scope>
    <source>
        <strain evidence="2">alga05</strain>
    </source>
</reference>